<dbReference type="SUPFAM" id="SSF55594">
    <property type="entry name" value="HPr-like"/>
    <property type="match status" value="1"/>
</dbReference>
<dbReference type="InterPro" id="IPR035895">
    <property type="entry name" value="HPr-like_sf"/>
</dbReference>
<sequence>MRVHEIQICNDLQPQYLQEVAHQAARFSSDIKIKFDHDNLQLDVKSILGMMMIPLRSGTKITIQTKGRDEKEAIDIMSDLLENKS</sequence>
<dbReference type="Pfam" id="PF00381">
    <property type="entry name" value="PTS-HPr"/>
    <property type="match status" value="1"/>
</dbReference>
<dbReference type="PROSITE" id="PS51350">
    <property type="entry name" value="PTS_HPR_DOM"/>
    <property type="match status" value="1"/>
</dbReference>
<organism evidence="2 3">
    <name type="scientific">Paenibacillus radicis</name>
    <name type="common">ex Xue et al. 2023</name>
    <dbReference type="NCBI Taxonomy" id="2972489"/>
    <lineage>
        <taxon>Bacteria</taxon>
        <taxon>Bacillati</taxon>
        <taxon>Bacillota</taxon>
        <taxon>Bacilli</taxon>
        <taxon>Bacillales</taxon>
        <taxon>Paenibacillaceae</taxon>
        <taxon>Paenibacillus</taxon>
    </lineage>
</organism>
<dbReference type="InterPro" id="IPR000032">
    <property type="entry name" value="HPr-like"/>
</dbReference>
<gene>
    <name evidence="2" type="ORF">NV381_10895</name>
</gene>
<accession>A0ABT1YET5</accession>
<name>A0ABT1YET5_9BACL</name>
<keyword evidence="3" id="KW-1185">Reference proteome</keyword>
<comment type="caution">
    <text evidence="2">The sequence shown here is derived from an EMBL/GenBank/DDBJ whole genome shotgun (WGS) entry which is preliminary data.</text>
</comment>
<dbReference type="Proteomes" id="UP001300012">
    <property type="component" value="Unassembled WGS sequence"/>
</dbReference>
<evidence type="ECO:0000259" key="1">
    <source>
        <dbReference type="PROSITE" id="PS51350"/>
    </source>
</evidence>
<reference evidence="2 3" key="1">
    <citation type="submission" date="2022-08" db="EMBL/GenBank/DDBJ databases">
        <title>Paenibacillus endoradicis sp. nov., Paenibacillus radicibacter sp. nov and Paenibacillus pararadicis sp. nov., three cold-adapted plant growth-promoting bacteria isolated from root of Larix gmelinii in Great Khingan.</title>
        <authorList>
            <person name="Xue H."/>
        </authorList>
    </citation>
    <scope>NUCLEOTIDE SEQUENCE [LARGE SCALE GENOMIC DNA]</scope>
    <source>
        <strain evidence="2 3">N5-1-1-5</strain>
    </source>
</reference>
<proteinExistence type="predicted"/>
<dbReference type="Gene3D" id="3.30.1340.10">
    <property type="entry name" value="HPr-like"/>
    <property type="match status" value="1"/>
</dbReference>
<dbReference type="RefSeq" id="WP_258213312.1">
    <property type="nucleotide sequence ID" value="NZ_JANQBD010000007.1"/>
</dbReference>
<dbReference type="EMBL" id="JANQBD010000007">
    <property type="protein sequence ID" value="MCR8631711.1"/>
    <property type="molecule type" value="Genomic_DNA"/>
</dbReference>
<protein>
    <submittedName>
        <fullName evidence="2">HPr family phosphocarrier protein</fullName>
    </submittedName>
</protein>
<evidence type="ECO:0000313" key="2">
    <source>
        <dbReference type="EMBL" id="MCR8631711.1"/>
    </source>
</evidence>
<evidence type="ECO:0000313" key="3">
    <source>
        <dbReference type="Proteomes" id="UP001300012"/>
    </source>
</evidence>
<feature type="domain" description="HPr" evidence="1">
    <location>
        <begin position="1"/>
        <end position="85"/>
    </location>
</feature>